<gene>
    <name evidence="12" type="ORF">Mgra_00000517</name>
</gene>
<dbReference type="InterPro" id="IPR007012">
    <property type="entry name" value="PolA_pol_cen_dom"/>
</dbReference>
<sequence length="526" mass="61381">MLLALSGYRANLRILELVNKNEKNFQLILLTIKVWSKNNFIYGTRFGFLGGTSISVLACHFILLNKNTSIIILIKSIFEYFLFNKIINNDETINNSFPLILEVNTNYQNIRKYLDWNSQNEFKNRSKLIPSIFHKILKNNLYPIWPIITPGFPTQNSNFNMNISTAKIIQKTIKLGNSDLNSIKIEWQNWLNGGLFKNKYSNYLLIICSYSPLSIYGNYFCDYITITFFYRNIRRYRILSFKSKKSNNWLCNIWLVGIEFNNKYLKQQIPSLERLEGLEKLEEFSERIIKGKQVLMSEWSKEIKLFNLNIFKQQRIDINYSFELKVENMKTENFSECIEICCKLQNCSAITYTGFLIKNSNNSECLLFSCFDSFNDGKCQFINGTNSEIGEGLLSIEIMKIKNNSNINKHLINNINKLNIQWQGEGKLINKTTTITPNNINKYLSSKNNNSIQNLNTWNETFPLNSKNIPVWIIGLIIVVLVVGIGILITLLISLLCYKRYRSRMRSAQFNRKKVQMLHAFNPSIN</sequence>
<keyword evidence="10" id="KW-0812">Transmembrane</keyword>
<dbReference type="PANTHER" id="PTHR10682:SF6">
    <property type="entry name" value="POLY(A) POLYMERASE GAMMA"/>
    <property type="match status" value="1"/>
</dbReference>
<dbReference type="OrthoDB" id="412748at2759"/>
<feature type="transmembrane region" description="Helical" evidence="10">
    <location>
        <begin position="471"/>
        <end position="498"/>
    </location>
</feature>
<accession>A0A8T0A1U6</accession>
<evidence type="ECO:0000259" key="11">
    <source>
        <dbReference type="Pfam" id="PF04928"/>
    </source>
</evidence>
<keyword evidence="10" id="KW-0472">Membrane</keyword>
<dbReference type="GO" id="GO:0006397">
    <property type="term" value="P:mRNA processing"/>
    <property type="evidence" value="ECO:0007669"/>
    <property type="project" value="UniProtKB-KW"/>
</dbReference>
<dbReference type="AlphaFoldDB" id="A0A8T0A1U6"/>
<keyword evidence="5" id="KW-0808">Transferase</keyword>
<evidence type="ECO:0000313" key="12">
    <source>
        <dbReference type="EMBL" id="KAF7640074.1"/>
    </source>
</evidence>
<comment type="subcellular location">
    <subcellularLocation>
        <location evidence="1">Nucleus</location>
    </subcellularLocation>
</comment>
<comment type="catalytic activity">
    <reaction evidence="9">
        <text>RNA(n) + ATP = RNA(n)-3'-adenine ribonucleotide + diphosphate</text>
        <dbReference type="Rhea" id="RHEA:11332"/>
        <dbReference type="Rhea" id="RHEA-COMP:14527"/>
        <dbReference type="Rhea" id="RHEA-COMP:17347"/>
        <dbReference type="ChEBI" id="CHEBI:30616"/>
        <dbReference type="ChEBI" id="CHEBI:33019"/>
        <dbReference type="ChEBI" id="CHEBI:140395"/>
        <dbReference type="ChEBI" id="CHEBI:173115"/>
        <dbReference type="EC" id="2.7.7.19"/>
    </reaction>
</comment>
<dbReference type="SUPFAM" id="SSF81631">
    <property type="entry name" value="PAP/OAS1 substrate-binding domain"/>
    <property type="match status" value="1"/>
</dbReference>
<keyword evidence="13" id="KW-1185">Reference proteome</keyword>
<organism evidence="12 13">
    <name type="scientific">Meloidogyne graminicola</name>
    <dbReference type="NCBI Taxonomy" id="189291"/>
    <lineage>
        <taxon>Eukaryota</taxon>
        <taxon>Metazoa</taxon>
        <taxon>Ecdysozoa</taxon>
        <taxon>Nematoda</taxon>
        <taxon>Chromadorea</taxon>
        <taxon>Rhabditida</taxon>
        <taxon>Tylenchina</taxon>
        <taxon>Tylenchomorpha</taxon>
        <taxon>Tylenchoidea</taxon>
        <taxon>Meloidogynidae</taxon>
        <taxon>Meloidogyninae</taxon>
        <taxon>Meloidogyne</taxon>
    </lineage>
</organism>
<reference evidence="12" key="1">
    <citation type="journal article" date="2020" name="Ecol. Evol.">
        <title>Genome structure and content of the rice root-knot nematode (Meloidogyne graminicola).</title>
        <authorList>
            <person name="Phan N.T."/>
            <person name="Danchin E.G.J."/>
            <person name="Klopp C."/>
            <person name="Perfus-Barbeoch L."/>
            <person name="Kozlowski D.K."/>
            <person name="Koutsovoulos G.D."/>
            <person name="Lopez-Roques C."/>
            <person name="Bouchez O."/>
            <person name="Zahm M."/>
            <person name="Besnard G."/>
            <person name="Bellafiore S."/>
        </authorList>
    </citation>
    <scope>NUCLEOTIDE SEQUENCE</scope>
    <source>
        <strain evidence="12">VN-18</strain>
    </source>
</reference>
<keyword evidence="4" id="KW-0507">mRNA processing</keyword>
<dbReference type="Gene3D" id="1.10.1410.10">
    <property type="match status" value="1"/>
</dbReference>
<evidence type="ECO:0000313" key="13">
    <source>
        <dbReference type="Proteomes" id="UP000605970"/>
    </source>
</evidence>
<dbReference type="GO" id="GO:0005634">
    <property type="term" value="C:nucleus"/>
    <property type="evidence" value="ECO:0007669"/>
    <property type="project" value="UniProtKB-SubCell"/>
</dbReference>
<dbReference type="GO" id="GO:0005524">
    <property type="term" value="F:ATP binding"/>
    <property type="evidence" value="ECO:0007669"/>
    <property type="project" value="UniProtKB-KW"/>
</dbReference>
<comment type="similarity">
    <text evidence="2">Belongs to the poly(A) polymerase family.</text>
</comment>
<evidence type="ECO:0000256" key="2">
    <source>
        <dbReference type="ARBA" id="ARBA00010912"/>
    </source>
</evidence>
<dbReference type="PANTHER" id="PTHR10682">
    <property type="entry name" value="POLY A POLYMERASE"/>
    <property type="match status" value="1"/>
</dbReference>
<dbReference type="Pfam" id="PF04928">
    <property type="entry name" value="PAP_central"/>
    <property type="match status" value="1"/>
</dbReference>
<evidence type="ECO:0000256" key="8">
    <source>
        <dbReference type="ARBA" id="ARBA00023242"/>
    </source>
</evidence>
<keyword evidence="7" id="KW-0067">ATP-binding</keyword>
<keyword evidence="10" id="KW-1133">Transmembrane helix</keyword>
<name>A0A8T0A1U6_9BILA</name>
<keyword evidence="8" id="KW-0539">Nucleus</keyword>
<dbReference type="EC" id="2.7.7.19" evidence="3"/>
<keyword evidence="6" id="KW-0547">Nucleotide-binding</keyword>
<evidence type="ECO:0000256" key="4">
    <source>
        <dbReference type="ARBA" id="ARBA00022664"/>
    </source>
</evidence>
<dbReference type="Proteomes" id="UP000605970">
    <property type="component" value="Unassembled WGS sequence"/>
</dbReference>
<dbReference type="GO" id="GO:1990817">
    <property type="term" value="F:poly(A) RNA polymerase activity"/>
    <property type="evidence" value="ECO:0007669"/>
    <property type="project" value="UniProtKB-EC"/>
</dbReference>
<protein>
    <recommendedName>
        <fullName evidence="3">polynucleotide adenylyltransferase</fullName>
        <ecNumber evidence="3">2.7.7.19</ecNumber>
    </recommendedName>
</protein>
<evidence type="ECO:0000256" key="9">
    <source>
        <dbReference type="ARBA" id="ARBA00048830"/>
    </source>
</evidence>
<evidence type="ECO:0000256" key="5">
    <source>
        <dbReference type="ARBA" id="ARBA00022679"/>
    </source>
</evidence>
<evidence type="ECO:0000256" key="7">
    <source>
        <dbReference type="ARBA" id="ARBA00022840"/>
    </source>
</evidence>
<evidence type="ECO:0000256" key="6">
    <source>
        <dbReference type="ARBA" id="ARBA00022741"/>
    </source>
</evidence>
<feature type="domain" description="Poly(A) polymerase central" evidence="11">
    <location>
        <begin position="24"/>
        <end position="191"/>
    </location>
</feature>
<evidence type="ECO:0000256" key="3">
    <source>
        <dbReference type="ARBA" id="ARBA00012388"/>
    </source>
</evidence>
<evidence type="ECO:0000256" key="10">
    <source>
        <dbReference type="SAM" id="Phobius"/>
    </source>
</evidence>
<evidence type="ECO:0000256" key="1">
    <source>
        <dbReference type="ARBA" id="ARBA00004123"/>
    </source>
</evidence>
<comment type="caution">
    <text evidence="12">The sequence shown here is derived from an EMBL/GenBank/DDBJ whole genome shotgun (WGS) entry which is preliminary data.</text>
</comment>
<dbReference type="EMBL" id="JABEBT010000002">
    <property type="protein sequence ID" value="KAF7640074.1"/>
    <property type="molecule type" value="Genomic_DNA"/>
</dbReference>
<proteinExistence type="inferred from homology"/>